<proteinExistence type="inferred from homology"/>
<dbReference type="AlphaFoldDB" id="A0A0A1SFA0"/>
<dbReference type="PANTHER" id="PTHR30265">
    <property type="entry name" value="RHO-INTERACTING TRANSCRIPTION TERMINATION FACTOR NUSG"/>
    <property type="match status" value="1"/>
</dbReference>
<dbReference type="FunFam" id="3.30.70.940:FF:000002">
    <property type="entry name" value="Transcription termination/antitermination protein NusG"/>
    <property type="match status" value="1"/>
</dbReference>
<dbReference type="InterPro" id="IPR047050">
    <property type="entry name" value="NGN"/>
</dbReference>
<dbReference type="CDD" id="cd09891">
    <property type="entry name" value="NGN_Bact_1"/>
    <property type="match status" value="1"/>
</dbReference>
<dbReference type="InterPro" id="IPR014722">
    <property type="entry name" value="Rib_uL2_dom2"/>
</dbReference>
<dbReference type="PATRIC" id="fig|1505.7.peg.3141"/>
<evidence type="ECO:0000313" key="11">
    <source>
        <dbReference type="EMBL" id="CEN31513.1"/>
    </source>
</evidence>
<dbReference type="KEGG" id="psor:RSJ16_00720"/>
<evidence type="ECO:0000259" key="8">
    <source>
        <dbReference type="SMART" id="SM00738"/>
    </source>
</evidence>
<dbReference type="HAMAP" id="MF_00948">
    <property type="entry name" value="NusG"/>
    <property type="match status" value="1"/>
</dbReference>
<evidence type="ECO:0000256" key="6">
    <source>
        <dbReference type="NCBIfam" id="TIGR00922"/>
    </source>
</evidence>
<dbReference type="GO" id="GO:0006354">
    <property type="term" value="P:DNA-templated transcription elongation"/>
    <property type="evidence" value="ECO:0007669"/>
    <property type="project" value="UniProtKB-UniRule"/>
</dbReference>
<evidence type="ECO:0000256" key="4">
    <source>
        <dbReference type="ARBA" id="ARBA00023163"/>
    </source>
</evidence>
<evidence type="ECO:0000313" key="10">
    <source>
        <dbReference type="EMBL" id="CEJ72142.1"/>
    </source>
</evidence>
<dbReference type="Proteomes" id="UP000032811">
    <property type="component" value="Chromosome 1"/>
</dbReference>
<dbReference type="GeneID" id="97535910"/>
<dbReference type="SMART" id="SM00739">
    <property type="entry name" value="KOW"/>
    <property type="match status" value="1"/>
</dbReference>
<gene>
    <name evidence="5 12" type="primary">nusG</name>
    <name evidence="10" type="ORF">ATCC9714_00301</name>
    <name evidence="12" type="ORF">R28058_34911</name>
    <name evidence="11" type="ORF">UMC4404_34131</name>
</gene>
<reference evidence="14 15" key="2">
    <citation type="submission" date="2015-01" db="EMBL/GenBank/DDBJ databases">
        <authorList>
            <person name="Aslett A.Martin."/>
            <person name="De Silva Nishadi"/>
        </authorList>
    </citation>
    <scope>NUCLEOTIDE SEQUENCE [LARGE SCALE GENOMIC DNA]</scope>
    <source>
        <strain evidence="12 14">R28058</strain>
        <strain evidence="15">UMC4404</strain>
    </source>
</reference>
<dbReference type="InterPro" id="IPR001062">
    <property type="entry name" value="Transcrpt_antiterm_NusG"/>
</dbReference>
<dbReference type="EMBL" id="LN679998">
    <property type="protein sequence ID" value="CEJ72142.1"/>
    <property type="molecule type" value="Genomic_DNA"/>
</dbReference>
<dbReference type="CDD" id="cd06091">
    <property type="entry name" value="KOW_NusG"/>
    <property type="match status" value="1"/>
</dbReference>
<evidence type="ECO:0000256" key="3">
    <source>
        <dbReference type="ARBA" id="ARBA00023015"/>
    </source>
</evidence>
<dbReference type="InterPro" id="IPR043425">
    <property type="entry name" value="NusG-like"/>
</dbReference>
<keyword evidence="13" id="KW-1185">Reference proteome</keyword>
<dbReference type="RefSeq" id="WP_021127526.1">
    <property type="nucleotide sequence ID" value="NZ_BDJI01000002.1"/>
</dbReference>
<dbReference type="GO" id="GO:0031564">
    <property type="term" value="P:transcription antitermination"/>
    <property type="evidence" value="ECO:0007669"/>
    <property type="project" value="UniProtKB-UniRule"/>
</dbReference>
<dbReference type="PRINTS" id="PR00338">
    <property type="entry name" value="NUSGTNSCPFCT"/>
</dbReference>
<dbReference type="SMART" id="SM00738">
    <property type="entry name" value="NGN"/>
    <property type="match status" value="1"/>
</dbReference>
<keyword evidence="2 5" id="KW-0889">Transcription antitermination</keyword>
<dbReference type="InterPro" id="IPR005824">
    <property type="entry name" value="KOW"/>
</dbReference>
<comment type="similarity">
    <text evidence="5 7">Belongs to the NusG family.</text>
</comment>
<reference evidence="10 13" key="1">
    <citation type="submission" date="2014-11" db="EMBL/GenBank/DDBJ databases">
        <authorList>
            <person name="Aslett M.A."/>
            <person name="De Silva N."/>
        </authorList>
    </citation>
    <scope>NUCLEOTIDE SEQUENCE [LARGE SCALE GENOMIC DNA]</scope>
    <source>
        <strain evidence="10 13">ATCC9714</strain>
        <strain evidence="11">UMC4404</strain>
    </source>
</reference>
<dbReference type="Gene3D" id="3.30.70.940">
    <property type="entry name" value="NusG, N-terminal domain"/>
    <property type="match status" value="1"/>
</dbReference>
<evidence type="ECO:0000256" key="2">
    <source>
        <dbReference type="ARBA" id="ARBA00022814"/>
    </source>
</evidence>
<evidence type="ECO:0000313" key="14">
    <source>
        <dbReference type="Proteomes" id="UP000049127"/>
    </source>
</evidence>
<dbReference type="GO" id="GO:0032784">
    <property type="term" value="P:regulation of DNA-templated transcription elongation"/>
    <property type="evidence" value="ECO:0007669"/>
    <property type="project" value="InterPro"/>
</dbReference>
<dbReference type="Proteomes" id="UP000049685">
    <property type="component" value="Unassembled WGS sequence"/>
</dbReference>
<evidence type="ECO:0000256" key="5">
    <source>
        <dbReference type="HAMAP-Rule" id="MF_00948"/>
    </source>
</evidence>
<keyword evidence="3 5" id="KW-0805">Transcription regulation</keyword>
<dbReference type="PANTHER" id="PTHR30265:SF2">
    <property type="entry name" value="TRANSCRIPTION TERMINATION_ANTITERMINATION PROTEIN NUSG"/>
    <property type="match status" value="1"/>
</dbReference>
<dbReference type="InterPro" id="IPR036735">
    <property type="entry name" value="NGN_dom_sf"/>
</dbReference>
<dbReference type="eggNOG" id="COG0250">
    <property type="taxonomic scope" value="Bacteria"/>
</dbReference>
<keyword evidence="1 5" id="KW-0806">Transcription termination</keyword>
<protein>
    <recommendedName>
        <fullName evidence="5 6">Transcription termination/antitermination protein NusG</fullName>
    </recommendedName>
</protein>
<evidence type="ECO:0000256" key="1">
    <source>
        <dbReference type="ARBA" id="ARBA00022472"/>
    </source>
</evidence>
<feature type="domain" description="NusG-like N-terminal" evidence="8">
    <location>
        <begin position="6"/>
        <end position="115"/>
    </location>
</feature>
<dbReference type="NCBIfam" id="TIGR00922">
    <property type="entry name" value="nusG"/>
    <property type="match status" value="1"/>
</dbReference>
<comment type="function">
    <text evidence="5 7">Participates in transcription elongation, termination and antitermination.</text>
</comment>
<dbReference type="GO" id="GO:0005829">
    <property type="term" value="C:cytosol"/>
    <property type="evidence" value="ECO:0007669"/>
    <property type="project" value="TreeGrafter"/>
</dbReference>
<dbReference type="OrthoDB" id="9809075at2"/>
<dbReference type="SUPFAM" id="SSF82679">
    <property type="entry name" value="N-utilization substance G protein NusG, N-terminal domain"/>
    <property type="match status" value="1"/>
</dbReference>
<dbReference type="InterPro" id="IPR006645">
    <property type="entry name" value="NGN-like_dom"/>
</dbReference>
<dbReference type="Proteomes" id="UP000049127">
    <property type="component" value="Unassembled WGS sequence"/>
</dbReference>
<feature type="domain" description="KOW" evidence="9">
    <location>
        <begin position="126"/>
        <end position="153"/>
    </location>
</feature>
<dbReference type="InterPro" id="IPR008991">
    <property type="entry name" value="Translation_prot_SH3-like_sf"/>
</dbReference>
<dbReference type="GO" id="GO:0006353">
    <property type="term" value="P:DNA-templated transcription termination"/>
    <property type="evidence" value="ECO:0007669"/>
    <property type="project" value="UniProtKB-UniRule"/>
</dbReference>
<name>A0A0A1SFA0_PARSO</name>
<dbReference type="SUPFAM" id="SSF50104">
    <property type="entry name" value="Translation proteins SH3-like domain"/>
    <property type="match status" value="1"/>
</dbReference>
<accession>A0A0A1SFA0</accession>
<organism evidence="12 14">
    <name type="scientific">Paraclostridium sordellii</name>
    <name type="common">Clostridium sordellii</name>
    <dbReference type="NCBI Taxonomy" id="1505"/>
    <lineage>
        <taxon>Bacteria</taxon>
        <taxon>Bacillati</taxon>
        <taxon>Bacillota</taxon>
        <taxon>Clostridia</taxon>
        <taxon>Peptostreptococcales</taxon>
        <taxon>Peptostreptococcaceae</taxon>
        <taxon>Paraclostridium</taxon>
    </lineage>
</organism>
<dbReference type="EMBL" id="CEKZ01000006">
    <property type="protein sequence ID" value="CEP41356.1"/>
    <property type="molecule type" value="Genomic_DNA"/>
</dbReference>
<keyword evidence="4 5" id="KW-0804">Transcription</keyword>
<dbReference type="EMBL" id="CDNY01000008">
    <property type="protein sequence ID" value="CEN31513.1"/>
    <property type="molecule type" value="Genomic_DNA"/>
</dbReference>
<evidence type="ECO:0000313" key="12">
    <source>
        <dbReference type="EMBL" id="CEP41356.1"/>
    </source>
</evidence>
<evidence type="ECO:0000313" key="13">
    <source>
        <dbReference type="Proteomes" id="UP000032811"/>
    </source>
</evidence>
<evidence type="ECO:0000256" key="7">
    <source>
        <dbReference type="RuleBase" id="RU000538"/>
    </source>
</evidence>
<evidence type="ECO:0000313" key="15">
    <source>
        <dbReference type="Proteomes" id="UP000049685"/>
    </source>
</evidence>
<dbReference type="Pfam" id="PF02357">
    <property type="entry name" value="NusG"/>
    <property type="match status" value="1"/>
</dbReference>
<evidence type="ECO:0000259" key="9">
    <source>
        <dbReference type="SMART" id="SM00739"/>
    </source>
</evidence>
<dbReference type="Gene3D" id="2.30.30.30">
    <property type="match status" value="1"/>
</dbReference>
<sequence>MSELQEARWYVVHTYSGHENKVKATIEKAVKTRGMEDCITQVVVPTEDVVETTKTGKEKTRQRKVFPGYVLVKMVITDESWYVVRNTKGVTGFVGPGSKPVPLSEEEVIAMGIDTAVPKLVSGDINFEIGEVIKVANGPFEGQIGTIEEIDLETKDVKVCIDAFGKKTLFEIDHKSIEKYN</sequence>